<evidence type="ECO:0000256" key="3">
    <source>
        <dbReference type="ARBA" id="ARBA00004887"/>
    </source>
</evidence>
<evidence type="ECO:0000256" key="1">
    <source>
        <dbReference type="ARBA" id="ARBA00000968"/>
    </source>
</evidence>
<evidence type="ECO:0000256" key="10">
    <source>
        <dbReference type="PROSITE-ProRule" id="PRU00524"/>
    </source>
</evidence>
<protein>
    <recommendedName>
        <fullName evidence="5 9">Riboflavin synthase</fullName>
        <ecNumber evidence="4 9">2.5.1.9</ecNumber>
    </recommendedName>
</protein>
<reference evidence="13" key="1">
    <citation type="journal article" date="2019" name="Int. J. Syst. Evol. Microbiol.">
        <title>The Global Catalogue of Microorganisms (GCM) 10K type strain sequencing project: providing services to taxonomists for standard genome sequencing and annotation.</title>
        <authorList>
            <consortium name="The Broad Institute Genomics Platform"/>
            <consortium name="The Broad Institute Genome Sequencing Center for Infectious Disease"/>
            <person name="Wu L."/>
            <person name="Ma J."/>
        </authorList>
    </citation>
    <scope>NUCLEOTIDE SEQUENCE [LARGE SCALE GENOMIC DNA]</scope>
    <source>
        <strain evidence="13">JCM 17805</strain>
    </source>
</reference>
<evidence type="ECO:0000256" key="6">
    <source>
        <dbReference type="ARBA" id="ARBA00022619"/>
    </source>
</evidence>
<dbReference type="PANTHER" id="PTHR21098">
    <property type="entry name" value="RIBOFLAVIN SYNTHASE ALPHA CHAIN"/>
    <property type="match status" value="1"/>
</dbReference>
<dbReference type="InterPro" id="IPR026017">
    <property type="entry name" value="Lumazine-bd_dom"/>
</dbReference>
<evidence type="ECO:0000313" key="13">
    <source>
        <dbReference type="Proteomes" id="UP001500604"/>
    </source>
</evidence>
<dbReference type="InterPro" id="IPR001783">
    <property type="entry name" value="Lumazine-bd"/>
</dbReference>
<dbReference type="InterPro" id="IPR023366">
    <property type="entry name" value="ATP_synth_asu-like_sf"/>
</dbReference>
<comment type="pathway">
    <text evidence="3">Cofactor biosynthesis; riboflavin biosynthesis; riboflavin from 2-hydroxy-3-oxobutyl phosphate and 5-amino-6-(D-ribitylamino)uracil: step 2/2.</text>
</comment>
<feature type="repeat" description="Lumazine-binding" evidence="10">
    <location>
        <begin position="98"/>
        <end position="194"/>
    </location>
</feature>
<dbReference type="NCBIfam" id="TIGR00187">
    <property type="entry name" value="ribE"/>
    <property type="match status" value="1"/>
</dbReference>
<evidence type="ECO:0000259" key="11">
    <source>
        <dbReference type="PROSITE" id="PS51177"/>
    </source>
</evidence>
<dbReference type="PIRSF" id="PIRSF000498">
    <property type="entry name" value="Riboflavin_syn_A"/>
    <property type="match status" value="1"/>
</dbReference>
<sequence>MFTGIIQAVGQVRRFERRGGDVRLEVATGKLDLADVQLGDSIATNGVCLTAVVLPGDGFVADVSLETLERSALKTLGPGTSVNLEKAMMPTSRLGGHIVSGHVDGVGTVRMIEQSARSWRYRVEAPAAIAHYIAEKGSITVDGVSLTVNAVEGAWFDLNIVPHTAQETTIRNWQPGTLVNLEVDIIARYLERLLQGRQTPADAQGLAGGQEGKAGHLTEAFLAEHGFMR</sequence>
<accession>A0ABP8V7B5</accession>
<dbReference type="NCBIfam" id="NF006767">
    <property type="entry name" value="PRK09289.1"/>
    <property type="match status" value="1"/>
</dbReference>
<dbReference type="RefSeq" id="WP_345198142.1">
    <property type="nucleotide sequence ID" value="NZ_BAABFL010000460.1"/>
</dbReference>
<feature type="repeat" description="Lumazine-binding" evidence="10">
    <location>
        <begin position="1"/>
        <end position="97"/>
    </location>
</feature>
<gene>
    <name evidence="12" type="ORF">GCM10023116_39960</name>
</gene>
<evidence type="ECO:0000256" key="4">
    <source>
        <dbReference type="ARBA" id="ARBA00012827"/>
    </source>
</evidence>
<dbReference type="SUPFAM" id="SSF63380">
    <property type="entry name" value="Riboflavin synthase domain-like"/>
    <property type="match status" value="2"/>
</dbReference>
<dbReference type="Proteomes" id="UP001500604">
    <property type="component" value="Unassembled WGS sequence"/>
</dbReference>
<dbReference type="EMBL" id="BAABFL010000460">
    <property type="protein sequence ID" value="GAA4651712.1"/>
    <property type="molecule type" value="Genomic_DNA"/>
</dbReference>
<keyword evidence="7" id="KW-0808">Transferase</keyword>
<dbReference type="EC" id="2.5.1.9" evidence="4 9"/>
<feature type="domain" description="Lumazine-binding" evidence="11">
    <location>
        <begin position="98"/>
        <end position="194"/>
    </location>
</feature>
<keyword evidence="13" id="KW-1185">Reference proteome</keyword>
<evidence type="ECO:0000256" key="7">
    <source>
        <dbReference type="ARBA" id="ARBA00022679"/>
    </source>
</evidence>
<keyword evidence="8" id="KW-0677">Repeat</keyword>
<evidence type="ECO:0000313" key="12">
    <source>
        <dbReference type="EMBL" id="GAA4651712.1"/>
    </source>
</evidence>
<evidence type="ECO:0000256" key="8">
    <source>
        <dbReference type="ARBA" id="ARBA00022737"/>
    </source>
</evidence>
<evidence type="ECO:0000256" key="5">
    <source>
        <dbReference type="ARBA" id="ARBA00013950"/>
    </source>
</evidence>
<dbReference type="PANTHER" id="PTHR21098:SF12">
    <property type="entry name" value="RIBOFLAVIN SYNTHASE"/>
    <property type="match status" value="1"/>
</dbReference>
<dbReference type="Gene3D" id="2.40.30.20">
    <property type="match status" value="2"/>
</dbReference>
<organism evidence="12 13">
    <name type="scientific">Kistimonas scapharcae</name>
    <dbReference type="NCBI Taxonomy" id="1036133"/>
    <lineage>
        <taxon>Bacteria</taxon>
        <taxon>Pseudomonadati</taxon>
        <taxon>Pseudomonadota</taxon>
        <taxon>Gammaproteobacteria</taxon>
        <taxon>Oceanospirillales</taxon>
        <taxon>Endozoicomonadaceae</taxon>
        <taxon>Kistimonas</taxon>
    </lineage>
</organism>
<comment type="caution">
    <text evidence="12">The sequence shown here is derived from an EMBL/GenBank/DDBJ whole genome shotgun (WGS) entry which is preliminary data.</text>
</comment>
<comment type="function">
    <text evidence="2">Catalyzes the dismutation of two molecules of 6,7-dimethyl-8-ribityllumazine, resulting in the formation of riboflavin and 5-amino-6-(D-ribitylamino)uracil.</text>
</comment>
<keyword evidence="6" id="KW-0686">Riboflavin biosynthesis</keyword>
<comment type="catalytic activity">
    <reaction evidence="1">
        <text>2 6,7-dimethyl-8-(1-D-ribityl)lumazine + H(+) = 5-amino-6-(D-ribitylamino)uracil + riboflavin</text>
        <dbReference type="Rhea" id="RHEA:20772"/>
        <dbReference type="ChEBI" id="CHEBI:15378"/>
        <dbReference type="ChEBI" id="CHEBI:15934"/>
        <dbReference type="ChEBI" id="CHEBI:57986"/>
        <dbReference type="ChEBI" id="CHEBI:58201"/>
        <dbReference type="EC" id="2.5.1.9"/>
    </reaction>
</comment>
<evidence type="ECO:0000256" key="9">
    <source>
        <dbReference type="NCBIfam" id="TIGR00187"/>
    </source>
</evidence>
<name>A0ABP8V7B5_9GAMM</name>
<proteinExistence type="predicted"/>
<evidence type="ECO:0000256" key="2">
    <source>
        <dbReference type="ARBA" id="ARBA00002803"/>
    </source>
</evidence>
<dbReference type="PROSITE" id="PS51177">
    <property type="entry name" value="LUMAZINE_BIND"/>
    <property type="match status" value="2"/>
</dbReference>
<dbReference type="InterPro" id="IPR017938">
    <property type="entry name" value="Riboflavin_synthase-like_b-brl"/>
</dbReference>
<dbReference type="Pfam" id="PF00677">
    <property type="entry name" value="Lum_binding"/>
    <property type="match status" value="2"/>
</dbReference>
<feature type="domain" description="Lumazine-binding" evidence="11">
    <location>
        <begin position="1"/>
        <end position="97"/>
    </location>
</feature>
<dbReference type="CDD" id="cd00402">
    <property type="entry name" value="Riboflavin_synthase_like"/>
    <property type="match status" value="1"/>
</dbReference>